<feature type="disulfide bond" evidence="1">
    <location>
        <begin position="654"/>
        <end position="671"/>
    </location>
</feature>
<dbReference type="InterPro" id="IPR053295">
    <property type="entry name" value="Innate_immunity_reg"/>
</dbReference>
<feature type="disulfide bond" evidence="1">
    <location>
        <begin position="673"/>
        <end position="682"/>
    </location>
</feature>
<dbReference type="Gene3D" id="2.10.25.10">
    <property type="entry name" value="Laminin"/>
    <property type="match status" value="3"/>
</dbReference>
<feature type="chain" id="PRO_5042229381" evidence="2">
    <location>
        <begin position="21"/>
        <end position="1881"/>
    </location>
</feature>
<feature type="disulfide bond" evidence="1">
    <location>
        <begin position="1139"/>
        <end position="1148"/>
    </location>
</feature>
<evidence type="ECO:0000313" key="5">
    <source>
        <dbReference type="WBParaSite" id="TCONS_00004360.p1"/>
    </source>
</evidence>
<feature type="signal peptide" evidence="2">
    <location>
        <begin position="1"/>
        <end position="20"/>
    </location>
</feature>
<dbReference type="InterPro" id="IPR000742">
    <property type="entry name" value="EGF"/>
</dbReference>
<feature type="domain" description="EGF-like" evidence="3">
    <location>
        <begin position="645"/>
        <end position="683"/>
    </location>
</feature>
<sequence length="1881" mass="211948">MIKSNFIFLLLCSYFSLLLSLDNFDIYELIFHHKKFNINNLKNFSNFENLKNSITPTFSEDFALLFESNFKLLEIVDVELSGLNKDSLNTVIFTGQIFINNILKRSDIIKKINKNGSLSIFRLSNPSQYSLLYNGRIKNNYNSYIFDDQYLTFGTCKNEGILLPNNTCECKNYFKGINCEEIVCLNSGIPTLNERCICPPGFISTHCEPLTLTQPTEYSFDFNEKSFIYVINLRDSMTEDVQNVIINTNNNLLNIISTFKNFILTTYVSNNDFNFNFIKTNTFTNVNEFITALETVTFIYGDLEQPTLPAIYNTLSTQKSMKGRSNMFVYCDSVSSMSTGYNITQIATNSFEKNITLSTINWGIKIYFSITSSNLYQINKSADGFLVYERLAKASLGQFFDFDSSKNNVGLFITEIIPFLLPMDIVDYGTEISQSTFTLTLNTSDVSVNIIIIGDGQILNHKPKVSLLSISIYTINNTDFNSINFQCNGVINYYIFAKTKNIIVPGFTVIEEGNYPEVDIYSYNLINQFPMKAVMYGYNIATSKMTIQSNSQNGKLIDLGTSISRNNQQQGMFNFIFNIPINNCLVGNNIINIQYKDSISNSVYTRKFLTLCQIGYDLSKNPIICQNGGNLTSEGSKCLCTSDYKGNFCEIPLCYNGGSVNRYPIGTNNQCICINGFYGKHCEKSNCQNQQESKFDISHKTFSIVMANISSQAYLVPSITNAIEKYINLSSKINPNFVNYFTLTTYSNISDIVTKNSKTYVNTLQFTSSDEFIRNIKGNKFPFTSATSQNSLEGLINSLNLSITYNRKRIIFWFVDQNTIEDENNLLFETAQKIAISNEIPINIIYTQPFNLFTNISTSICQNDKNKYDSKLSQLAYTTGGVILDLCIFQDLNNIQNLFTTFEQISYRVENIFQTTLQQCNNNQITKASFSSNDKKFVLINSNSNNSLTLSVTDTNSIQQNIGNSISNTPNIFLYDISSLQKNNDYIFGVSSKNQDLCIFTIMEESDIVPFIAFTKLASIDYNDTILNFGNPYHPVIHLSTAFQNQPIIELSDVSKISTDVYDNIGTLRSSSCSYDYFFNSQYSCKVTNSPFYLTATIKVNISSTETFIAQRSILSYCQGPSIGECLNGGIINNGTCICPYNYYGKYCEKLLCYNGGTSIQNQCQCPTNYFGKFCQYIGCDSIDYKTLSDVNKFSYNTIIFVVENTFDSINMNNDLTKNIETFINTISQYNGGKEFVLITVDDINNKNIIVTPNPSQFIDIFNKTLSTPSSSSTGQHVTTFTGIDAAIQYALYKPTIIYVFTNNGASDKNNIFKISSKIGNSYLQINYIYVPKTNTPSPSFPTSTNFMYSQLISYGTGGRYIAINYGNDLSSLITNYLPSTVQEDAIVEDKYISDSSQFPTKIFFPVENQTDWFTISILGKNVNNQNTLKIFNGNGQLVLPEQYEALVYTSGYVVIKIQKIAFTQNYYGQWKVEAQTSSGSLRIQVRITSKIFVKVGFSETETNDFVNRLPGISSTSSTKNYITANLPYNIFMNMNVFLESGRIYSTIMDKETTTDISMFNFNLRNPDTCSFQYISPQITIPNMGLPNIIMIQINGQDQYSQSIQRLFFYIPTPINCINGVLNNNGFCNCNSLDFTGLDCGTIVCKNGGTSDGSICYCPPGYWGNLCEKKLSSISLTTTTIGPTVTQTTSSFKTKKYFGLFFCDKSSDGINTIENQINIINAFYNLEGNVLTSLLIESEGQDSFSNNYTIVQPNNNNLFDVEIQNVRQQKVAGGDITFLSLVHNNQGNINLSNTNIYTKSPGNIFFINSFIYGTSDTLSTLNNIKQSQNNGLKFLAIVFDQKYKKKGIELTGDETSVYLYQNGTSQTNDIVTWILQKLSLP</sequence>
<dbReference type="Proteomes" id="UP000035681">
    <property type="component" value="Unplaced"/>
</dbReference>
<protein>
    <submittedName>
        <fullName evidence="5">EGF-like domain-containing protein</fullName>
    </submittedName>
</protein>
<evidence type="ECO:0000259" key="3">
    <source>
        <dbReference type="PROSITE" id="PS50026"/>
    </source>
</evidence>
<feature type="domain" description="EGF-like" evidence="3">
    <location>
        <begin position="175"/>
        <end position="208"/>
    </location>
</feature>
<evidence type="ECO:0000313" key="4">
    <source>
        <dbReference type="Proteomes" id="UP000035681"/>
    </source>
</evidence>
<evidence type="ECO:0000256" key="2">
    <source>
        <dbReference type="SAM" id="SignalP"/>
    </source>
</evidence>
<feature type="disulfide bond" evidence="1">
    <location>
        <begin position="198"/>
        <end position="207"/>
    </location>
</feature>
<dbReference type="WBParaSite" id="TCONS_00004360.p1">
    <property type="protein sequence ID" value="TCONS_00004360.p1"/>
    <property type="gene ID" value="XLOC_001704"/>
</dbReference>
<name>A0AAF5CZG1_STRER</name>
<keyword evidence="1" id="KW-0245">EGF-like domain</keyword>
<accession>A0AAF5CZG1</accession>
<reference evidence="5" key="1">
    <citation type="submission" date="2024-02" db="UniProtKB">
        <authorList>
            <consortium name="WormBaseParasite"/>
        </authorList>
    </citation>
    <scope>IDENTIFICATION</scope>
</reference>
<dbReference type="AlphaFoldDB" id="A0AAF5CZG1"/>
<organism evidence="4 5">
    <name type="scientific">Strongyloides stercoralis</name>
    <name type="common">Threadworm</name>
    <dbReference type="NCBI Taxonomy" id="6248"/>
    <lineage>
        <taxon>Eukaryota</taxon>
        <taxon>Metazoa</taxon>
        <taxon>Ecdysozoa</taxon>
        <taxon>Nematoda</taxon>
        <taxon>Chromadorea</taxon>
        <taxon>Rhabditida</taxon>
        <taxon>Tylenchina</taxon>
        <taxon>Panagrolaimomorpha</taxon>
        <taxon>Strongyloidoidea</taxon>
        <taxon>Strongyloididae</taxon>
        <taxon>Strongyloides</taxon>
    </lineage>
</organism>
<keyword evidence="1" id="KW-1015">Disulfide bond</keyword>
<dbReference type="SMART" id="SM00181">
    <property type="entry name" value="EGF"/>
    <property type="match status" value="4"/>
</dbReference>
<dbReference type="PROSITE" id="PS50026">
    <property type="entry name" value="EGF_3"/>
    <property type="match status" value="3"/>
</dbReference>
<dbReference type="PROSITE" id="PS00022">
    <property type="entry name" value="EGF_1"/>
    <property type="match status" value="3"/>
</dbReference>
<feature type="domain" description="EGF-like" evidence="3">
    <location>
        <begin position="1108"/>
        <end position="1149"/>
    </location>
</feature>
<dbReference type="PROSITE" id="PS01186">
    <property type="entry name" value="EGF_2"/>
    <property type="match status" value="3"/>
</dbReference>
<keyword evidence="4" id="KW-1185">Reference proteome</keyword>
<keyword evidence="2" id="KW-0732">Signal</keyword>
<proteinExistence type="predicted"/>
<dbReference type="PANTHER" id="PTHR47324">
    <property type="entry name" value="PROTEIN IRG-7-RELATED"/>
    <property type="match status" value="1"/>
</dbReference>
<comment type="caution">
    <text evidence="1">Lacks conserved residue(s) required for the propagation of feature annotation.</text>
</comment>
<evidence type="ECO:0000256" key="1">
    <source>
        <dbReference type="PROSITE-ProRule" id="PRU00076"/>
    </source>
</evidence>
<dbReference type="PANTHER" id="PTHR47324:SF3">
    <property type="entry name" value="EGF-LIKE DOMAIN-CONTAINING PROTEIN"/>
    <property type="match status" value="1"/>
</dbReference>